<dbReference type="UniPathway" id="UPA00143"/>
<dbReference type="Proteomes" id="UP000790787">
    <property type="component" value="Chromosome 8"/>
</dbReference>
<name>A0A1S4DP94_TOBAC</name>
<reference evidence="4" key="2">
    <citation type="submission" date="2025-08" db="UniProtKB">
        <authorList>
            <consortium name="RefSeq"/>
        </authorList>
    </citation>
    <scope>IDENTIFICATION</scope>
    <source>
        <tissue evidence="4">Leaf</tissue>
    </source>
</reference>
<dbReference type="InterPro" id="IPR001841">
    <property type="entry name" value="Znf_RING"/>
</dbReference>
<dbReference type="GO" id="GO:0016567">
    <property type="term" value="P:protein ubiquitination"/>
    <property type="evidence" value="ECO:0000318"/>
    <property type="project" value="GO_Central"/>
</dbReference>
<organism evidence="3 4">
    <name type="scientific">Nicotiana tabacum</name>
    <name type="common">Common tobacco</name>
    <dbReference type="NCBI Taxonomy" id="4097"/>
    <lineage>
        <taxon>Eukaryota</taxon>
        <taxon>Viridiplantae</taxon>
        <taxon>Streptophyta</taxon>
        <taxon>Embryophyta</taxon>
        <taxon>Tracheophyta</taxon>
        <taxon>Spermatophyta</taxon>
        <taxon>Magnoliopsida</taxon>
        <taxon>eudicotyledons</taxon>
        <taxon>Gunneridae</taxon>
        <taxon>Pentapetalae</taxon>
        <taxon>asterids</taxon>
        <taxon>lamiids</taxon>
        <taxon>Solanales</taxon>
        <taxon>Solanaceae</taxon>
        <taxon>Nicotianoideae</taxon>
        <taxon>Nicotianeae</taxon>
        <taxon>Nicotiana</taxon>
    </lineage>
</organism>
<evidence type="ECO:0000313" key="3">
    <source>
        <dbReference type="Proteomes" id="UP000790787"/>
    </source>
</evidence>
<keyword evidence="1" id="KW-0472">Membrane</keyword>
<evidence type="ECO:0000313" key="4">
    <source>
        <dbReference type="RefSeq" id="XP_016515256.1"/>
    </source>
</evidence>
<dbReference type="AlphaFoldDB" id="A0A1S4DP94"/>
<keyword evidence="1" id="KW-0812">Transmembrane</keyword>
<accession>A0A1S4DP94</accession>
<evidence type="ECO:0000259" key="2">
    <source>
        <dbReference type="Pfam" id="PF17123"/>
    </source>
</evidence>
<dbReference type="Gene3D" id="3.30.40.10">
    <property type="entry name" value="Zinc/RING finger domain, C3HC4 (zinc finger)"/>
    <property type="match status" value="1"/>
</dbReference>
<dbReference type="Pfam" id="PF17123">
    <property type="entry name" value="zf-RING_11"/>
    <property type="match status" value="1"/>
</dbReference>
<gene>
    <name evidence="4" type="primary">LOC107831970</name>
</gene>
<dbReference type="KEGG" id="nta:107831970"/>
<dbReference type="OrthoDB" id="9984778at2759"/>
<dbReference type="OMA" id="TRWCNEN"/>
<dbReference type="InterPro" id="IPR013083">
    <property type="entry name" value="Znf_RING/FYVE/PHD"/>
</dbReference>
<feature type="transmembrane region" description="Helical" evidence="1">
    <location>
        <begin position="20"/>
        <end position="40"/>
    </location>
</feature>
<dbReference type="SUPFAM" id="SSF57850">
    <property type="entry name" value="RING/U-box"/>
    <property type="match status" value="1"/>
</dbReference>
<keyword evidence="3" id="KW-1185">Reference proteome</keyword>
<proteinExistence type="predicted"/>
<dbReference type="GeneID" id="107831970"/>
<dbReference type="PANTHER" id="PTHR45676">
    <property type="entry name" value="RING-H2 FINGER PROTEIN ATL51-RELATED"/>
    <property type="match status" value="1"/>
</dbReference>
<reference evidence="3" key="1">
    <citation type="journal article" date="2014" name="Nat. Commun.">
        <title>The tobacco genome sequence and its comparison with those of tomato and potato.</title>
        <authorList>
            <person name="Sierro N."/>
            <person name="Battey J.N."/>
            <person name="Ouadi S."/>
            <person name="Bakaher N."/>
            <person name="Bovet L."/>
            <person name="Willig A."/>
            <person name="Goepfert S."/>
            <person name="Peitsch M.C."/>
            <person name="Ivanov N.V."/>
        </authorList>
    </citation>
    <scope>NUCLEOTIDE SEQUENCE [LARGE SCALE GENOMIC DNA]</scope>
</reference>
<feature type="domain" description="RING-type" evidence="2">
    <location>
        <begin position="98"/>
        <end position="127"/>
    </location>
</feature>
<keyword evidence="1" id="KW-1133">Transmembrane helix</keyword>
<evidence type="ECO:0000256" key="1">
    <source>
        <dbReference type="SAM" id="Phobius"/>
    </source>
</evidence>
<dbReference type="SMR" id="A0A1S4DP94"/>
<dbReference type="PANTHER" id="PTHR45676:SF84">
    <property type="entry name" value="RING-TYPE DOMAIN-CONTAINING PROTEIN"/>
    <property type="match status" value="1"/>
</dbReference>
<sequence>MAEAPMPYTPSSPSSPKQSNLPTFFIVGIAAVLLGLYNLLIVRWCNENNHTNDQSTEQISSHVSLDNLNVNLMSSFRYKKEGVEVGGNDHEKNNDDIECSVCLSDFKEGEDVKQLPRCNHSFHASCIDVALFSLGLPYVSFSGGAAGASPE</sequence>
<protein>
    <submittedName>
        <fullName evidence="4">RING-H2 finger protein ATL1-like</fullName>
    </submittedName>
</protein>
<dbReference type="RefSeq" id="XP_016515256.1">
    <property type="nucleotide sequence ID" value="XM_016659770.1"/>
</dbReference>
<dbReference type="PaxDb" id="4097-A0A1S4DP94"/>